<protein>
    <submittedName>
        <fullName evidence="2">Unannotated protein</fullName>
    </submittedName>
</protein>
<dbReference type="EMBL" id="CAEZTM010000001">
    <property type="protein sequence ID" value="CAB4560522.1"/>
    <property type="molecule type" value="Genomic_DNA"/>
</dbReference>
<feature type="transmembrane region" description="Helical" evidence="1">
    <location>
        <begin position="27"/>
        <end position="49"/>
    </location>
</feature>
<dbReference type="AlphaFoldDB" id="A0A6J6D9I6"/>
<reference evidence="2" key="1">
    <citation type="submission" date="2020-05" db="EMBL/GenBank/DDBJ databases">
        <authorList>
            <person name="Chiriac C."/>
            <person name="Salcher M."/>
            <person name="Ghai R."/>
            <person name="Kavagutti S V."/>
        </authorList>
    </citation>
    <scope>NUCLEOTIDE SEQUENCE</scope>
</reference>
<gene>
    <name evidence="2" type="ORF">UFOPK1684_00050</name>
</gene>
<name>A0A6J6D9I6_9ZZZZ</name>
<keyword evidence="1" id="KW-0812">Transmembrane</keyword>
<accession>A0A6J6D9I6</accession>
<evidence type="ECO:0000313" key="2">
    <source>
        <dbReference type="EMBL" id="CAB4560522.1"/>
    </source>
</evidence>
<organism evidence="2">
    <name type="scientific">freshwater metagenome</name>
    <dbReference type="NCBI Taxonomy" id="449393"/>
    <lineage>
        <taxon>unclassified sequences</taxon>
        <taxon>metagenomes</taxon>
        <taxon>ecological metagenomes</taxon>
    </lineage>
</organism>
<evidence type="ECO:0000256" key="1">
    <source>
        <dbReference type="SAM" id="Phobius"/>
    </source>
</evidence>
<sequence>MWAPRIDRALDYCDDFRMEKKQRSSSVALSLAIISVIITPVLLFVEFSSLMLSEIFWVPIAVVALILPWMAFTWVKRGASRVLAGLVLLVWLAVQVWVGGTALGLWSLLG</sequence>
<keyword evidence="1" id="KW-1133">Transmembrane helix</keyword>
<keyword evidence="1" id="KW-0472">Membrane</keyword>
<proteinExistence type="predicted"/>
<feature type="transmembrane region" description="Helical" evidence="1">
    <location>
        <begin position="82"/>
        <end position="109"/>
    </location>
</feature>
<feature type="transmembrane region" description="Helical" evidence="1">
    <location>
        <begin position="55"/>
        <end position="75"/>
    </location>
</feature>